<evidence type="ECO:0000313" key="1">
    <source>
        <dbReference type="EMBL" id="KAJ2970145.1"/>
    </source>
</evidence>
<name>A0ACC1MSZ0_9HYPO</name>
<dbReference type="EMBL" id="JANJQO010001592">
    <property type="protein sequence ID" value="KAJ2970145.1"/>
    <property type="molecule type" value="Genomic_DNA"/>
</dbReference>
<gene>
    <name evidence="1" type="ORF">NQ176_g8327</name>
</gene>
<organism evidence="1 2">
    <name type="scientific">Zarea fungicola</name>
    <dbReference type="NCBI Taxonomy" id="93591"/>
    <lineage>
        <taxon>Eukaryota</taxon>
        <taxon>Fungi</taxon>
        <taxon>Dikarya</taxon>
        <taxon>Ascomycota</taxon>
        <taxon>Pezizomycotina</taxon>
        <taxon>Sordariomycetes</taxon>
        <taxon>Hypocreomycetidae</taxon>
        <taxon>Hypocreales</taxon>
        <taxon>Cordycipitaceae</taxon>
        <taxon>Zarea</taxon>
    </lineage>
</organism>
<dbReference type="Proteomes" id="UP001143910">
    <property type="component" value="Unassembled WGS sequence"/>
</dbReference>
<evidence type="ECO:0000313" key="2">
    <source>
        <dbReference type="Proteomes" id="UP001143910"/>
    </source>
</evidence>
<comment type="caution">
    <text evidence="1">The sequence shown here is derived from an EMBL/GenBank/DDBJ whole genome shotgun (WGS) entry which is preliminary data.</text>
</comment>
<protein>
    <submittedName>
        <fullName evidence="1">Uncharacterized protein</fullName>
    </submittedName>
</protein>
<proteinExistence type="predicted"/>
<sequence length="320" mass="35550">MAASEENARYMANSMPRKALQQPTSKLLQSTLEALLAAHPVPETYATESQKGIFSGYTSLSYLLLQIHRLHPDLSVKGENLVHWARGYLESIRRESLTHGDDEYRGGLHNEKLCIDALYACITGNEADVKAVLASIPLYLDLQKPYFDELFYGRAGVLYLLRLVKTWVPSQADAIDEAITAMVAKTIQSRKDKGCWTIVNTRYYGPAHGDIGIIVQLVLSKPSIAPELQDLLLELISLQQPDGNWPTSEKTVREGNDKGLVQFCHGAPGFIISLQALRPFYPALEKEIDDAVSRGRSITWEKGLSRKEPSMCHGILGNAL</sequence>
<keyword evidence="2" id="KW-1185">Reference proteome</keyword>
<reference evidence="1" key="1">
    <citation type="submission" date="2022-08" db="EMBL/GenBank/DDBJ databases">
        <title>Genome Sequence of Lecanicillium fungicola.</title>
        <authorList>
            <person name="Buettner E."/>
        </authorList>
    </citation>
    <scope>NUCLEOTIDE SEQUENCE</scope>
    <source>
        <strain evidence="1">Babe33</strain>
    </source>
</reference>
<accession>A0ACC1MSZ0</accession>